<proteinExistence type="predicted"/>
<accession>A0A9X1DE59</accession>
<protein>
    <submittedName>
        <fullName evidence="2">ThuA domain-containing protein</fullName>
    </submittedName>
</protein>
<organism evidence="2 3">
    <name type="scientific">Sphingobium nicotianae</name>
    <dbReference type="NCBI Taxonomy" id="2782607"/>
    <lineage>
        <taxon>Bacteria</taxon>
        <taxon>Pseudomonadati</taxon>
        <taxon>Pseudomonadota</taxon>
        <taxon>Alphaproteobacteria</taxon>
        <taxon>Sphingomonadales</taxon>
        <taxon>Sphingomonadaceae</taxon>
        <taxon>Sphingobium</taxon>
    </lineage>
</organism>
<name>A0A9X1DE59_9SPHN</name>
<dbReference type="InterPro" id="IPR029010">
    <property type="entry name" value="ThuA-like"/>
</dbReference>
<feature type="domain" description="ThuA-like" evidence="1">
    <location>
        <begin position="25"/>
        <end position="203"/>
    </location>
</feature>
<dbReference type="EMBL" id="JAHGAW010000009">
    <property type="protein sequence ID" value="MBT2188229.1"/>
    <property type="molecule type" value="Genomic_DNA"/>
</dbReference>
<dbReference type="AlphaFoldDB" id="A0A9X1DE59"/>
<dbReference type="RefSeq" id="WP_214624478.1">
    <property type="nucleotide sequence ID" value="NZ_JAHGAW010000009.1"/>
</dbReference>
<evidence type="ECO:0000313" key="3">
    <source>
        <dbReference type="Proteomes" id="UP001138757"/>
    </source>
</evidence>
<dbReference type="Gene3D" id="3.40.50.880">
    <property type="match status" value="1"/>
</dbReference>
<dbReference type="PANTHER" id="PTHR40469">
    <property type="entry name" value="SECRETED GLYCOSYL HYDROLASE"/>
    <property type="match status" value="1"/>
</dbReference>
<evidence type="ECO:0000313" key="2">
    <source>
        <dbReference type="EMBL" id="MBT2188229.1"/>
    </source>
</evidence>
<comment type="caution">
    <text evidence="2">The sequence shown here is derived from an EMBL/GenBank/DDBJ whole genome shotgun (WGS) entry which is preliminary data.</text>
</comment>
<reference evidence="2" key="1">
    <citation type="submission" date="2021-05" db="EMBL/GenBank/DDBJ databases">
        <title>Genome of Sphingobium sp. strain.</title>
        <authorList>
            <person name="Fan R."/>
        </authorList>
    </citation>
    <scope>NUCLEOTIDE SEQUENCE</scope>
    <source>
        <strain evidence="2">H33</strain>
    </source>
</reference>
<evidence type="ECO:0000259" key="1">
    <source>
        <dbReference type="Pfam" id="PF06283"/>
    </source>
</evidence>
<dbReference type="PANTHER" id="PTHR40469:SF2">
    <property type="entry name" value="GALACTOSE-BINDING DOMAIN-LIKE SUPERFAMILY PROTEIN"/>
    <property type="match status" value="1"/>
</dbReference>
<gene>
    <name evidence="2" type="ORF">KK488_14835</name>
</gene>
<dbReference type="SUPFAM" id="SSF52317">
    <property type="entry name" value="Class I glutamine amidotransferase-like"/>
    <property type="match status" value="1"/>
</dbReference>
<dbReference type="Proteomes" id="UP001138757">
    <property type="component" value="Unassembled WGS sequence"/>
</dbReference>
<keyword evidence="3" id="KW-1185">Reference proteome</keyword>
<sequence length="239" mass="27058">MPAPLVANLVCGSPWRNHDFDFARLRLAQAIYDLDGIRVDCHQDYEDDGGIANGDLLVSYTSQLPVTDKASMVLRRWLEKGGRWFALHASNSVAGNQAMARILGSRFITHPKYDTFRVQVTKADDPLLEGISDFDVPDELYCIENVTNDYEVLLHTRWGGEGFGGIKFEEQDHPMLYKRRIGDAGGGILYLALGHANRPFDKPFPHLPDQPDYRGPWDMPVFKTLVNRGLEWAAHRRGF</sequence>
<dbReference type="Pfam" id="PF06283">
    <property type="entry name" value="ThuA"/>
    <property type="match status" value="1"/>
</dbReference>
<dbReference type="InterPro" id="IPR029062">
    <property type="entry name" value="Class_I_gatase-like"/>
</dbReference>